<dbReference type="Pfam" id="PF13668">
    <property type="entry name" value="Ferritin_2"/>
    <property type="match status" value="1"/>
</dbReference>
<feature type="signal peptide" evidence="1">
    <location>
        <begin position="1"/>
        <end position="24"/>
    </location>
</feature>
<organism evidence="2 3">
    <name type="scientific">Myriangium duriaei CBS 260.36</name>
    <dbReference type="NCBI Taxonomy" id="1168546"/>
    <lineage>
        <taxon>Eukaryota</taxon>
        <taxon>Fungi</taxon>
        <taxon>Dikarya</taxon>
        <taxon>Ascomycota</taxon>
        <taxon>Pezizomycotina</taxon>
        <taxon>Dothideomycetes</taxon>
        <taxon>Dothideomycetidae</taxon>
        <taxon>Myriangiales</taxon>
        <taxon>Myriangiaceae</taxon>
        <taxon>Myriangium</taxon>
    </lineage>
</organism>
<name>A0A9P4J6M5_9PEZI</name>
<evidence type="ECO:0000256" key="1">
    <source>
        <dbReference type="SAM" id="SignalP"/>
    </source>
</evidence>
<accession>A0A9P4J6M5</accession>
<dbReference type="AlphaFoldDB" id="A0A9P4J6M5"/>
<keyword evidence="1" id="KW-0732">Signal</keyword>
<feature type="chain" id="PRO_5040361431" evidence="1">
    <location>
        <begin position="25"/>
        <end position="362"/>
    </location>
</feature>
<protein>
    <submittedName>
        <fullName evidence="2">Uncharacterized protein</fullName>
    </submittedName>
</protein>
<dbReference type="OrthoDB" id="1001765at2759"/>
<gene>
    <name evidence="2" type="ORF">K461DRAFT_310818</name>
</gene>
<reference evidence="2" key="1">
    <citation type="journal article" date="2020" name="Stud. Mycol.">
        <title>101 Dothideomycetes genomes: a test case for predicting lifestyles and emergence of pathogens.</title>
        <authorList>
            <person name="Haridas S."/>
            <person name="Albert R."/>
            <person name="Binder M."/>
            <person name="Bloem J."/>
            <person name="Labutti K."/>
            <person name="Salamov A."/>
            <person name="Andreopoulos B."/>
            <person name="Baker S."/>
            <person name="Barry K."/>
            <person name="Bills G."/>
            <person name="Bluhm B."/>
            <person name="Cannon C."/>
            <person name="Castanera R."/>
            <person name="Culley D."/>
            <person name="Daum C."/>
            <person name="Ezra D."/>
            <person name="Gonzalez J."/>
            <person name="Henrissat B."/>
            <person name="Kuo A."/>
            <person name="Liang C."/>
            <person name="Lipzen A."/>
            <person name="Lutzoni F."/>
            <person name="Magnuson J."/>
            <person name="Mondo S."/>
            <person name="Nolan M."/>
            <person name="Ohm R."/>
            <person name="Pangilinan J."/>
            <person name="Park H.-J."/>
            <person name="Ramirez L."/>
            <person name="Alfaro M."/>
            <person name="Sun H."/>
            <person name="Tritt A."/>
            <person name="Yoshinaga Y."/>
            <person name="Zwiers L.-H."/>
            <person name="Turgeon B."/>
            <person name="Goodwin S."/>
            <person name="Spatafora J."/>
            <person name="Crous P."/>
            <person name="Grigoriev I."/>
        </authorList>
    </citation>
    <scope>NUCLEOTIDE SEQUENCE</scope>
    <source>
        <strain evidence="2">CBS 260.36</strain>
    </source>
</reference>
<sequence>MHCNTLFILFLASAVVDLPLPAAGMPTPSCLADPSCGPVPGESSIYSNFSSIEPPWPGNTTGAVMNTTGGLPGPDDMLFQNLLAAEWIIFSFYQQGVEKFNESVFVAAGFPNTTYDRIREIRNNEAGHLRIFQDQISSNSVKPGPCKYAYPFTDVTSFLALQTLIEVSSMAFLTGLELQAKSTLSRGALVAISSTETRHNTWSLIDNWKTNPFAGPSDTFFPYANQVLDYTREWVIEGSCPPQNPAYPFPNQDLPQISPKNGTLKTLMPGSDLTLEFYGGADPLCFDQDQDYFAVFFHGVLNVSVPFDTVSKTTTIPAALEPKGIFALVIATVMGAPTAESVVAGPLILLEDPQSLGLMILS</sequence>
<keyword evidence="3" id="KW-1185">Reference proteome</keyword>
<comment type="caution">
    <text evidence="2">The sequence shown here is derived from an EMBL/GenBank/DDBJ whole genome shotgun (WGS) entry which is preliminary data.</text>
</comment>
<dbReference type="EMBL" id="ML996082">
    <property type="protein sequence ID" value="KAF2156338.1"/>
    <property type="molecule type" value="Genomic_DNA"/>
</dbReference>
<evidence type="ECO:0000313" key="2">
    <source>
        <dbReference type="EMBL" id="KAF2156338.1"/>
    </source>
</evidence>
<proteinExistence type="predicted"/>
<dbReference type="Proteomes" id="UP000799439">
    <property type="component" value="Unassembled WGS sequence"/>
</dbReference>
<evidence type="ECO:0000313" key="3">
    <source>
        <dbReference type="Proteomes" id="UP000799439"/>
    </source>
</evidence>